<dbReference type="Gene3D" id="3.40.190.150">
    <property type="entry name" value="Bordetella uptake gene, domain 1"/>
    <property type="match status" value="1"/>
</dbReference>
<dbReference type="Pfam" id="PF03401">
    <property type="entry name" value="TctC"/>
    <property type="match status" value="1"/>
</dbReference>
<accession>A0ABM6ECR8</accession>
<dbReference type="Proteomes" id="UP000095607">
    <property type="component" value="Chromosome"/>
</dbReference>
<evidence type="ECO:0000256" key="1">
    <source>
        <dbReference type="ARBA" id="ARBA00006987"/>
    </source>
</evidence>
<dbReference type="EMBL" id="CP017420">
    <property type="protein sequence ID" value="AOV05336.1"/>
    <property type="molecule type" value="Genomic_DNA"/>
</dbReference>
<name>A0ABM6ECR8_9BURK</name>
<dbReference type="InterPro" id="IPR042100">
    <property type="entry name" value="Bug_dom1"/>
</dbReference>
<dbReference type="InterPro" id="IPR005064">
    <property type="entry name" value="BUG"/>
</dbReference>
<protein>
    <recommendedName>
        <fullName evidence="4">Tripartite tricarboxylate transporter substrate binding protein</fullName>
    </recommendedName>
</protein>
<dbReference type="PIRSF" id="PIRSF017082">
    <property type="entry name" value="YflP"/>
    <property type="match status" value="1"/>
</dbReference>
<evidence type="ECO:0000313" key="2">
    <source>
        <dbReference type="EMBL" id="AOV05336.1"/>
    </source>
</evidence>
<organism evidence="2 3">
    <name type="scientific">Delftia tsuruhatensis</name>
    <dbReference type="NCBI Taxonomy" id="180282"/>
    <lineage>
        <taxon>Bacteria</taxon>
        <taxon>Pseudomonadati</taxon>
        <taxon>Pseudomonadota</taxon>
        <taxon>Betaproteobacteria</taxon>
        <taxon>Burkholderiales</taxon>
        <taxon>Comamonadaceae</taxon>
        <taxon>Delftia</taxon>
    </lineage>
</organism>
<reference evidence="2 3" key="1">
    <citation type="submission" date="2016-09" db="EMBL/GenBank/DDBJ databases">
        <title>Complete genome sequence of Deltia acidovorans CM13 isolated from murine proximal colonic tissue.</title>
        <authorList>
            <person name="Saffarian A."/>
        </authorList>
    </citation>
    <scope>NUCLEOTIDE SEQUENCE [LARGE SCALE GENOMIC DNA]</scope>
    <source>
        <strain evidence="2 3">CM13</strain>
    </source>
</reference>
<dbReference type="SUPFAM" id="SSF53850">
    <property type="entry name" value="Periplasmic binding protein-like II"/>
    <property type="match status" value="1"/>
</dbReference>
<gene>
    <name evidence="2" type="ORF">BI380_30400</name>
</gene>
<dbReference type="RefSeq" id="WP_046239004.1">
    <property type="nucleotide sequence ID" value="NZ_CBCSDN010000003.1"/>
</dbReference>
<dbReference type="PANTHER" id="PTHR42928">
    <property type="entry name" value="TRICARBOXYLATE-BINDING PROTEIN"/>
    <property type="match status" value="1"/>
</dbReference>
<dbReference type="Gene3D" id="3.40.190.10">
    <property type="entry name" value="Periplasmic binding protein-like II"/>
    <property type="match status" value="1"/>
</dbReference>
<comment type="similarity">
    <text evidence="1">Belongs to the UPF0065 (bug) family.</text>
</comment>
<sequence length="336" mass="36073">MLQALKRREIITRLGVGVVTVAAPWVNIQAQTALPDGWPRKPVRLIIPSGPGAQTDLFARYVGDSLSKTFGQPFIADNKPGASGNIGAMAALQAPPDGYTLLFSAASFTIVPAALHTTMPYDLLRDLTPIVQIGVGGLFLAVAPDMPVKSVKELFELARKDPDKYSYGTTGIGSTGHLIMAALLQQRGLKMSHAPYKSSAEVLRDLVGGILQVAWLDTTSSLGALQAGKVRALAHGSTYRAPRSPDIPPLNDVGIPWNLNGWLGLFARTGSPMPIIRSINAEVNKLMEGEEGKARLTAMNVANPPPTTPEEFAQMIHHDLPLWRKIAVDNQIKPQS</sequence>
<dbReference type="PANTHER" id="PTHR42928:SF5">
    <property type="entry name" value="BLR1237 PROTEIN"/>
    <property type="match status" value="1"/>
</dbReference>
<evidence type="ECO:0008006" key="4">
    <source>
        <dbReference type="Google" id="ProtNLM"/>
    </source>
</evidence>
<evidence type="ECO:0000313" key="3">
    <source>
        <dbReference type="Proteomes" id="UP000095607"/>
    </source>
</evidence>
<proteinExistence type="inferred from homology"/>
<keyword evidence="3" id="KW-1185">Reference proteome</keyword>